<keyword evidence="3" id="KW-0804">Transcription</keyword>
<dbReference type="PANTHER" id="PTHR47894:SF1">
    <property type="entry name" value="HTH-TYPE TRANSCRIPTIONAL REGULATOR VQSM"/>
    <property type="match status" value="1"/>
</dbReference>
<reference evidence="6" key="1">
    <citation type="submission" date="2016-10" db="EMBL/GenBank/DDBJ databases">
        <authorList>
            <person name="Varghese N."/>
            <person name="Submissions S."/>
        </authorList>
    </citation>
    <scope>NUCLEOTIDE SEQUENCE [LARGE SCALE GENOMIC DNA]</scope>
    <source>
        <strain evidence="6">GAS369</strain>
    </source>
</reference>
<keyword evidence="6" id="KW-1185">Reference proteome</keyword>
<name>A0A1H1ZEL5_9BRAD</name>
<dbReference type="PANTHER" id="PTHR47894">
    <property type="entry name" value="HTH-TYPE TRANSCRIPTIONAL REGULATOR GADX"/>
    <property type="match status" value="1"/>
</dbReference>
<dbReference type="EMBL" id="LT629750">
    <property type="protein sequence ID" value="SDT32231.1"/>
    <property type="molecule type" value="Genomic_DNA"/>
</dbReference>
<dbReference type="InterPro" id="IPR018060">
    <property type="entry name" value="HTH_AraC"/>
</dbReference>
<dbReference type="GO" id="GO:0000976">
    <property type="term" value="F:transcription cis-regulatory region binding"/>
    <property type="evidence" value="ECO:0007669"/>
    <property type="project" value="TreeGrafter"/>
</dbReference>
<dbReference type="RefSeq" id="WP_146689468.1">
    <property type="nucleotide sequence ID" value="NZ_LT629750.1"/>
</dbReference>
<protein>
    <submittedName>
        <fullName evidence="5">Transcriptional regulator, AraC family</fullName>
    </submittedName>
</protein>
<evidence type="ECO:0000313" key="6">
    <source>
        <dbReference type="Proteomes" id="UP000243904"/>
    </source>
</evidence>
<dbReference type="Gene3D" id="1.10.10.60">
    <property type="entry name" value="Homeodomain-like"/>
    <property type="match status" value="1"/>
</dbReference>
<sequence length="354" mass="39207">MKAIKIISPLSSNSDAATQSLLGLGALAAELGSQGVSVKDLFARTGVSVSQLEDVRARISHRQRLAIYRNANALTKRSDIGLLAGARQRISDFGIYGYAMVSSLTFGDALMFSLEHVTMAGPVVKQISFRIEGQTAILRSHGFDTLGELLPFVAEFWRSSMTSLFGRVLETPFPSTRMIFPFSPPIHWRNYERLFNCPIDFNADRMEWHFHADVLERGCPNANPITSKICEQVCAVMLTEGPGESDLVRKIRIACLNSPKRFPTAGEIVQELGLSLRTLHRHLADEGLSYQSIVDGMRQAVATELLENTHLGIKQVAERVGFADATSFRKAFRKWTGRAPSNFRSACELTEGTR</sequence>
<dbReference type="AlphaFoldDB" id="A0A1H1ZEL5"/>
<dbReference type="GO" id="GO:0003700">
    <property type="term" value="F:DNA-binding transcription factor activity"/>
    <property type="evidence" value="ECO:0007669"/>
    <property type="project" value="InterPro"/>
</dbReference>
<proteinExistence type="predicted"/>
<keyword evidence="1" id="KW-0805">Transcription regulation</keyword>
<dbReference type="InterPro" id="IPR020449">
    <property type="entry name" value="Tscrpt_reg_AraC-type_HTH"/>
</dbReference>
<evidence type="ECO:0000256" key="1">
    <source>
        <dbReference type="ARBA" id="ARBA00023015"/>
    </source>
</evidence>
<dbReference type="PRINTS" id="PR00032">
    <property type="entry name" value="HTHARAC"/>
</dbReference>
<dbReference type="Pfam" id="PF12625">
    <property type="entry name" value="Arabinose_bd"/>
    <property type="match status" value="1"/>
</dbReference>
<dbReference type="SUPFAM" id="SSF46689">
    <property type="entry name" value="Homeodomain-like"/>
    <property type="match status" value="1"/>
</dbReference>
<evidence type="ECO:0000313" key="5">
    <source>
        <dbReference type="EMBL" id="SDT32231.1"/>
    </source>
</evidence>
<dbReference type="Pfam" id="PF12833">
    <property type="entry name" value="HTH_18"/>
    <property type="match status" value="1"/>
</dbReference>
<feature type="domain" description="HTH araC/xylS-type" evidence="4">
    <location>
        <begin position="267"/>
        <end position="346"/>
    </location>
</feature>
<keyword evidence="2" id="KW-0238">DNA-binding</keyword>
<accession>A0A1H1ZEL5</accession>
<evidence type="ECO:0000259" key="4">
    <source>
        <dbReference type="PROSITE" id="PS01124"/>
    </source>
</evidence>
<dbReference type="GO" id="GO:0005829">
    <property type="term" value="C:cytosol"/>
    <property type="evidence" value="ECO:0007669"/>
    <property type="project" value="TreeGrafter"/>
</dbReference>
<dbReference type="InterPro" id="IPR009057">
    <property type="entry name" value="Homeodomain-like_sf"/>
</dbReference>
<evidence type="ECO:0000256" key="3">
    <source>
        <dbReference type="ARBA" id="ARBA00023163"/>
    </source>
</evidence>
<dbReference type="SMART" id="SM00342">
    <property type="entry name" value="HTH_ARAC"/>
    <property type="match status" value="1"/>
</dbReference>
<evidence type="ECO:0000256" key="2">
    <source>
        <dbReference type="ARBA" id="ARBA00023125"/>
    </source>
</evidence>
<gene>
    <name evidence="5" type="ORF">SAMN05444158_5403</name>
</gene>
<organism evidence="5 6">
    <name type="scientific">Bradyrhizobium canariense</name>
    <dbReference type="NCBI Taxonomy" id="255045"/>
    <lineage>
        <taxon>Bacteria</taxon>
        <taxon>Pseudomonadati</taxon>
        <taxon>Pseudomonadota</taxon>
        <taxon>Alphaproteobacteria</taxon>
        <taxon>Hyphomicrobiales</taxon>
        <taxon>Nitrobacteraceae</taxon>
        <taxon>Bradyrhizobium</taxon>
    </lineage>
</organism>
<dbReference type="PROSITE" id="PS01124">
    <property type="entry name" value="HTH_ARAC_FAMILY_2"/>
    <property type="match status" value="1"/>
</dbReference>
<dbReference type="InterPro" id="IPR032687">
    <property type="entry name" value="AraC-type_N"/>
</dbReference>
<dbReference type="Proteomes" id="UP000243904">
    <property type="component" value="Chromosome I"/>
</dbReference>